<proteinExistence type="predicted"/>
<dbReference type="EnsemblMetazoa" id="GAUT026034-RA">
    <property type="protein sequence ID" value="GAUT026034-PA"/>
    <property type="gene ID" value="GAUT026034"/>
</dbReference>
<organism evidence="1 2">
    <name type="scientific">Glossina austeni</name>
    <name type="common">Savannah tsetse fly</name>
    <dbReference type="NCBI Taxonomy" id="7395"/>
    <lineage>
        <taxon>Eukaryota</taxon>
        <taxon>Metazoa</taxon>
        <taxon>Ecdysozoa</taxon>
        <taxon>Arthropoda</taxon>
        <taxon>Hexapoda</taxon>
        <taxon>Insecta</taxon>
        <taxon>Pterygota</taxon>
        <taxon>Neoptera</taxon>
        <taxon>Endopterygota</taxon>
        <taxon>Diptera</taxon>
        <taxon>Brachycera</taxon>
        <taxon>Muscomorpha</taxon>
        <taxon>Hippoboscoidea</taxon>
        <taxon>Glossinidae</taxon>
        <taxon>Glossina</taxon>
    </lineage>
</organism>
<accession>A0A1A9V4W4</accession>
<sequence length="157" mass="17828">MGRAAGGCLKSSPLTSCREPKLQELQLLKFAGTYRDCPDFFAIKDNQHELSKIENLQYLRKIVWLKKDGASEFSDKLKTHMRPLQSISRKELMADRFLLHSINSKFDAQSRAQWEELLPINKSASFSAVESVLLEDNTSSSNISSIIQTFSKCPCLR</sequence>
<protein>
    <submittedName>
        <fullName evidence="1">Uncharacterized protein</fullName>
    </submittedName>
</protein>
<keyword evidence="2" id="KW-1185">Reference proteome</keyword>
<dbReference type="AlphaFoldDB" id="A0A1A9V4W4"/>
<dbReference type="Proteomes" id="UP000078200">
    <property type="component" value="Unassembled WGS sequence"/>
</dbReference>
<evidence type="ECO:0000313" key="1">
    <source>
        <dbReference type="EnsemblMetazoa" id="GAUT026034-PA"/>
    </source>
</evidence>
<dbReference type="VEuPathDB" id="VectorBase:GAUT026034"/>
<evidence type="ECO:0000313" key="2">
    <source>
        <dbReference type="Proteomes" id="UP000078200"/>
    </source>
</evidence>
<name>A0A1A9V4W4_GLOAU</name>
<reference evidence="1" key="1">
    <citation type="submission" date="2020-05" db="UniProtKB">
        <authorList>
            <consortium name="EnsemblMetazoa"/>
        </authorList>
    </citation>
    <scope>IDENTIFICATION</scope>
    <source>
        <strain evidence="1">TTRI</strain>
    </source>
</reference>